<comment type="caution">
    <text evidence="1">The sequence shown here is derived from an EMBL/GenBank/DDBJ whole genome shotgun (WGS) entry which is preliminary data.</text>
</comment>
<sequence length="64" mass="7170">MARYNHAYTIAFSLVSNDDKGHDVDARQLKEALLARIENLDEEGSWVESAGAPYDTYLEPEDAP</sequence>
<organism evidence="1 2">
    <name type="scientific">Sphingobium chlorophenolicum</name>
    <dbReference type="NCBI Taxonomy" id="46429"/>
    <lineage>
        <taxon>Bacteria</taxon>
        <taxon>Pseudomonadati</taxon>
        <taxon>Pseudomonadota</taxon>
        <taxon>Alphaproteobacteria</taxon>
        <taxon>Sphingomonadales</taxon>
        <taxon>Sphingomonadaceae</taxon>
        <taxon>Sphingobium</taxon>
    </lineage>
</organism>
<dbReference type="eggNOG" id="ENOG5033G1D">
    <property type="taxonomic scope" value="Bacteria"/>
</dbReference>
<dbReference type="Proteomes" id="UP000028411">
    <property type="component" value="Unassembled WGS sequence"/>
</dbReference>
<evidence type="ECO:0000313" key="2">
    <source>
        <dbReference type="Proteomes" id="UP000028411"/>
    </source>
</evidence>
<name>A0A081RIV5_SPHCR</name>
<dbReference type="EMBL" id="JFHR01000003">
    <property type="protein sequence ID" value="KEQ55128.1"/>
    <property type="molecule type" value="Genomic_DNA"/>
</dbReference>
<dbReference type="RefSeq" id="WP_024310657.1">
    <property type="nucleotide sequence ID" value="NZ_JFHR01000003.1"/>
</dbReference>
<proteinExistence type="predicted"/>
<dbReference type="PATRIC" id="fig|46429.4.peg.660"/>
<dbReference type="OrthoDB" id="6917169at2"/>
<accession>A0A081RIV5</accession>
<protein>
    <submittedName>
        <fullName evidence="1">Uncharacterized protein</fullName>
    </submittedName>
</protein>
<dbReference type="AlphaFoldDB" id="A0A081RIV5"/>
<evidence type="ECO:0000313" key="1">
    <source>
        <dbReference type="EMBL" id="KEQ55128.1"/>
    </source>
</evidence>
<gene>
    <name evidence="1" type="ORF">BV95_00677</name>
</gene>
<reference evidence="1 2" key="1">
    <citation type="submission" date="2014-02" db="EMBL/GenBank/DDBJ databases">
        <title>Whole genome sequence of Sphingobium chlorophenolicum NBRC 16172.</title>
        <authorList>
            <person name="Gan H.M."/>
            <person name="Gan H.Y."/>
            <person name="Chew T.H."/>
            <person name="Savka M.A."/>
        </authorList>
    </citation>
    <scope>NUCLEOTIDE SEQUENCE [LARGE SCALE GENOMIC DNA]</scope>
    <source>
        <strain evidence="1 2">NBRC 16172</strain>
    </source>
</reference>